<feature type="compositionally biased region" description="Low complexity" evidence="1">
    <location>
        <begin position="91"/>
        <end position="102"/>
    </location>
</feature>
<reference evidence="3" key="2">
    <citation type="submission" date="2015-01" db="EMBL/GenBank/DDBJ databases">
        <title>Evolutionary Origins and Diversification of the Mycorrhizal Mutualists.</title>
        <authorList>
            <consortium name="DOE Joint Genome Institute"/>
            <consortium name="Mycorrhizal Genomics Consortium"/>
            <person name="Kohler A."/>
            <person name="Kuo A."/>
            <person name="Nagy L.G."/>
            <person name="Floudas D."/>
            <person name="Copeland A."/>
            <person name="Barry K.W."/>
            <person name="Cichocki N."/>
            <person name="Veneault-Fourrey C."/>
            <person name="LaButti K."/>
            <person name="Lindquist E.A."/>
            <person name="Lipzen A."/>
            <person name="Lundell T."/>
            <person name="Morin E."/>
            <person name="Murat C."/>
            <person name="Riley R."/>
            <person name="Ohm R."/>
            <person name="Sun H."/>
            <person name="Tunlid A."/>
            <person name="Henrissat B."/>
            <person name="Grigoriev I.V."/>
            <person name="Hibbett D.S."/>
            <person name="Martin F."/>
        </authorList>
    </citation>
    <scope>NUCLEOTIDE SEQUENCE [LARGE SCALE GENOMIC DNA]</scope>
    <source>
        <strain evidence="3">Ve08.2h10</strain>
    </source>
</reference>
<dbReference type="OrthoDB" id="2691405at2759"/>
<keyword evidence="3" id="KW-1185">Reference proteome</keyword>
<feature type="compositionally biased region" description="Polar residues" evidence="1">
    <location>
        <begin position="55"/>
        <end position="75"/>
    </location>
</feature>
<evidence type="ECO:0000313" key="2">
    <source>
        <dbReference type="EMBL" id="KIK72062.1"/>
    </source>
</evidence>
<dbReference type="Proteomes" id="UP000054538">
    <property type="component" value="Unassembled WGS sequence"/>
</dbReference>
<proteinExistence type="predicted"/>
<feature type="region of interest" description="Disordered" evidence="1">
    <location>
        <begin position="1"/>
        <end position="202"/>
    </location>
</feature>
<dbReference type="HOGENOM" id="CLU_894587_0_0_1"/>
<feature type="compositionally biased region" description="Basic residues" evidence="1">
    <location>
        <begin position="1"/>
        <end position="11"/>
    </location>
</feature>
<feature type="compositionally biased region" description="Basic residues" evidence="1">
    <location>
        <begin position="283"/>
        <end position="292"/>
    </location>
</feature>
<reference evidence="2 3" key="1">
    <citation type="submission" date="2014-04" db="EMBL/GenBank/DDBJ databases">
        <authorList>
            <consortium name="DOE Joint Genome Institute"/>
            <person name="Kuo A."/>
            <person name="Kohler A."/>
            <person name="Jargeat P."/>
            <person name="Nagy L.G."/>
            <person name="Floudas D."/>
            <person name="Copeland A."/>
            <person name="Barry K.W."/>
            <person name="Cichocki N."/>
            <person name="Veneault-Fourrey C."/>
            <person name="LaButti K."/>
            <person name="Lindquist E.A."/>
            <person name="Lipzen A."/>
            <person name="Lundell T."/>
            <person name="Morin E."/>
            <person name="Murat C."/>
            <person name="Sun H."/>
            <person name="Tunlid A."/>
            <person name="Henrissat B."/>
            <person name="Grigoriev I.V."/>
            <person name="Hibbett D.S."/>
            <person name="Martin F."/>
            <person name="Nordberg H.P."/>
            <person name="Cantor M.N."/>
            <person name="Hua S.X."/>
        </authorList>
    </citation>
    <scope>NUCLEOTIDE SEQUENCE [LARGE SCALE GENOMIC DNA]</scope>
    <source>
        <strain evidence="2 3">Ve08.2h10</strain>
    </source>
</reference>
<feature type="compositionally biased region" description="Polar residues" evidence="1">
    <location>
        <begin position="103"/>
        <end position="120"/>
    </location>
</feature>
<dbReference type="InParanoid" id="A0A0D0BK72"/>
<feature type="compositionally biased region" description="Polar residues" evidence="1">
    <location>
        <begin position="135"/>
        <end position="162"/>
    </location>
</feature>
<dbReference type="AlphaFoldDB" id="A0A0D0BK72"/>
<feature type="compositionally biased region" description="Basic and acidic residues" evidence="1">
    <location>
        <begin position="301"/>
        <end position="311"/>
    </location>
</feature>
<feature type="region of interest" description="Disordered" evidence="1">
    <location>
        <begin position="230"/>
        <end position="311"/>
    </location>
</feature>
<evidence type="ECO:0000256" key="1">
    <source>
        <dbReference type="SAM" id="MobiDB-lite"/>
    </source>
</evidence>
<protein>
    <submittedName>
        <fullName evidence="2">Uncharacterized protein</fullName>
    </submittedName>
</protein>
<name>A0A0D0BK72_9AGAM</name>
<dbReference type="EMBL" id="KN831283">
    <property type="protein sequence ID" value="KIK72062.1"/>
    <property type="molecule type" value="Genomic_DNA"/>
</dbReference>
<evidence type="ECO:0000313" key="3">
    <source>
        <dbReference type="Proteomes" id="UP000054538"/>
    </source>
</evidence>
<feature type="compositionally biased region" description="Basic and acidic residues" evidence="1">
    <location>
        <begin position="165"/>
        <end position="199"/>
    </location>
</feature>
<sequence>MKGYRRTGRARSRTDPGTLPTSLSSSRGRNTHQPGHQPSGIPRRVGMPPSPALYRSSNSAQVSDGGSDAGTVNSSQRDKRKLYVTNAEITSSSSSESQSSKSPFTNPRTPSRADSQSSTETKIRPPRFGLGLGFSSVNDPKSSMRSPQAWSTKIPTTESSPIRSRRIETLDDRGHTRDGIPKRHDRSPSRDANTDSAEGRRRHRELLSLVEAATYDSEFSHECESLASISSGYDSLPASGHGSEEFDRQYSASAGSRSSSACYDSGSEYSPAEEQDEEVIRRPSPRRERRQPRTVSGVRQSRVDLFRDSGG</sequence>
<feature type="compositionally biased region" description="Polar residues" evidence="1">
    <location>
        <begin position="19"/>
        <end position="36"/>
    </location>
</feature>
<organism evidence="2 3">
    <name type="scientific">Paxillus rubicundulus Ve08.2h10</name>
    <dbReference type="NCBI Taxonomy" id="930991"/>
    <lineage>
        <taxon>Eukaryota</taxon>
        <taxon>Fungi</taxon>
        <taxon>Dikarya</taxon>
        <taxon>Basidiomycota</taxon>
        <taxon>Agaricomycotina</taxon>
        <taxon>Agaricomycetes</taxon>
        <taxon>Agaricomycetidae</taxon>
        <taxon>Boletales</taxon>
        <taxon>Paxilineae</taxon>
        <taxon>Paxillaceae</taxon>
        <taxon>Paxillus</taxon>
    </lineage>
</organism>
<feature type="compositionally biased region" description="Low complexity" evidence="1">
    <location>
        <begin position="250"/>
        <end position="267"/>
    </location>
</feature>
<gene>
    <name evidence="2" type="ORF">PAXRUDRAFT_22448</name>
</gene>
<accession>A0A0D0BK72</accession>